<dbReference type="SMART" id="SM00382">
    <property type="entry name" value="AAA"/>
    <property type="match status" value="1"/>
</dbReference>
<keyword evidence="6 12" id="KW-0067">ATP-binding</keyword>
<comment type="caution">
    <text evidence="12">The sequence shown here is derived from an EMBL/GenBank/DDBJ whole genome shotgun (WGS) entry which is preliminary data.</text>
</comment>
<sequence length="576" mass="63601">MKLLWRLGKEAIRYKAFYLIAILSTFALTITNLTAPKLLASMTELIEQGAAEGSKDKILIITLALIAVYLLRVLFRFLSNYLSHKAAWNLVEDLRTRVYDKIQSFSMSFFHDKQTGDLMSRVVNDTATFELLYAHIIPEMVTNIVTVVGVMIILLTIDVKLALLTCIPIPIILYSGWIFSTKVRPNFTKAQKSLAELNAKLQDNFSGIQEIQAFGQESYEKKQVSTHAGAYTGSILYALKLSGVFHPAVEFLSSTGTVIVVGIGGILALGNELSVSDIVAFLLYLSLFYAPISGLARILEEIQQAYAGAERVMMVLDTPNDIINAPDAKEMDKVKGSITFDGVDFRYEEEVPVLKDISFSCQPGQMVALVGPTGVGKTTLTQLISRFYDPTAGQVKIDGEDIKHVTLESLRANIAPVLQDTFLFNGTIAENIGYADPTASREDIIEAAKAARIHDNIMEMPNQYDTKVGERGMRLSGGQKQRIAIARAILRKAPIIILDEATASVDVETEKEIQKAIADLAGTRTIVAIAHRLSTIQNADIILVLEEGRIVQRGTHKELLEQDGLYKRLNQAQSRQ</sequence>
<evidence type="ECO:0000256" key="2">
    <source>
        <dbReference type="ARBA" id="ARBA00022448"/>
    </source>
</evidence>
<keyword evidence="7 9" id="KW-1133">Transmembrane helix</keyword>
<evidence type="ECO:0000256" key="7">
    <source>
        <dbReference type="ARBA" id="ARBA00022989"/>
    </source>
</evidence>
<dbReference type="Pfam" id="PF00664">
    <property type="entry name" value="ABC_membrane"/>
    <property type="match status" value="1"/>
</dbReference>
<feature type="domain" description="ABC transmembrane type-1" evidence="11">
    <location>
        <begin position="19"/>
        <end position="304"/>
    </location>
</feature>
<evidence type="ECO:0000313" key="13">
    <source>
        <dbReference type="Proteomes" id="UP000623269"/>
    </source>
</evidence>
<dbReference type="Gene3D" id="3.40.50.300">
    <property type="entry name" value="P-loop containing nucleotide triphosphate hydrolases"/>
    <property type="match status" value="1"/>
</dbReference>
<dbReference type="RefSeq" id="WP_197662022.1">
    <property type="nucleotide sequence ID" value="NZ_JAEAGR010000014.1"/>
</dbReference>
<dbReference type="Gene3D" id="1.20.1560.10">
    <property type="entry name" value="ABC transporter type 1, transmembrane domain"/>
    <property type="match status" value="1"/>
</dbReference>
<keyword evidence="4 9" id="KW-0812">Transmembrane</keyword>
<dbReference type="PANTHER" id="PTHR24221:SF640">
    <property type="entry name" value="MULTIDRUG EXPORT ATP-BINDING_PERMEASE PROTEIN YGAD-RELATED"/>
    <property type="match status" value="1"/>
</dbReference>
<dbReference type="InterPro" id="IPR036640">
    <property type="entry name" value="ABC1_TM_sf"/>
</dbReference>
<dbReference type="InterPro" id="IPR039421">
    <property type="entry name" value="Type_1_exporter"/>
</dbReference>
<dbReference type="InterPro" id="IPR027417">
    <property type="entry name" value="P-loop_NTPase"/>
</dbReference>
<keyword evidence="13" id="KW-1185">Reference proteome</keyword>
<dbReference type="PROSITE" id="PS50929">
    <property type="entry name" value="ABC_TM1F"/>
    <property type="match status" value="1"/>
</dbReference>
<feature type="transmembrane region" description="Helical" evidence="9">
    <location>
        <begin position="161"/>
        <end position="179"/>
    </location>
</feature>
<evidence type="ECO:0000313" key="12">
    <source>
        <dbReference type="EMBL" id="MBH1941776.1"/>
    </source>
</evidence>
<feature type="domain" description="ABC transporter" evidence="10">
    <location>
        <begin position="338"/>
        <end position="572"/>
    </location>
</feature>
<dbReference type="GO" id="GO:0005524">
    <property type="term" value="F:ATP binding"/>
    <property type="evidence" value="ECO:0007669"/>
    <property type="project" value="UniProtKB-KW"/>
</dbReference>
<dbReference type="AlphaFoldDB" id="A0A8J7H911"/>
<dbReference type="GO" id="GO:0005886">
    <property type="term" value="C:plasma membrane"/>
    <property type="evidence" value="ECO:0007669"/>
    <property type="project" value="UniProtKB-SubCell"/>
</dbReference>
<feature type="transmembrane region" description="Helical" evidence="9">
    <location>
        <begin position="281"/>
        <end position="299"/>
    </location>
</feature>
<dbReference type="SUPFAM" id="SSF90123">
    <property type="entry name" value="ABC transporter transmembrane region"/>
    <property type="match status" value="1"/>
</dbReference>
<evidence type="ECO:0000256" key="3">
    <source>
        <dbReference type="ARBA" id="ARBA00022475"/>
    </source>
</evidence>
<gene>
    <name evidence="12" type="ORF">I5677_12810</name>
</gene>
<evidence type="ECO:0000256" key="6">
    <source>
        <dbReference type="ARBA" id="ARBA00022840"/>
    </source>
</evidence>
<dbReference type="PROSITE" id="PS50893">
    <property type="entry name" value="ABC_TRANSPORTER_2"/>
    <property type="match status" value="1"/>
</dbReference>
<dbReference type="Pfam" id="PF00005">
    <property type="entry name" value="ABC_tran"/>
    <property type="match status" value="1"/>
</dbReference>
<protein>
    <submittedName>
        <fullName evidence="12">ABC transporter ATP-binding protein</fullName>
    </submittedName>
</protein>
<evidence type="ECO:0000259" key="11">
    <source>
        <dbReference type="PROSITE" id="PS50929"/>
    </source>
</evidence>
<feature type="transmembrane region" description="Helical" evidence="9">
    <location>
        <begin position="16"/>
        <end position="35"/>
    </location>
</feature>
<dbReference type="PANTHER" id="PTHR24221">
    <property type="entry name" value="ATP-BINDING CASSETTE SUB-FAMILY B"/>
    <property type="match status" value="1"/>
</dbReference>
<evidence type="ECO:0000256" key="8">
    <source>
        <dbReference type="ARBA" id="ARBA00023136"/>
    </source>
</evidence>
<accession>A0A8J7H911</accession>
<dbReference type="FunFam" id="1.20.1560.10:FF:000011">
    <property type="entry name" value="Multidrug ABC transporter ATP-binding protein"/>
    <property type="match status" value="1"/>
</dbReference>
<evidence type="ECO:0000259" key="10">
    <source>
        <dbReference type="PROSITE" id="PS50893"/>
    </source>
</evidence>
<feature type="transmembrane region" description="Helical" evidence="9">
    <location>
        <begin position="131"/>
        <end position="155"/>
    </location>
</feature>
<proteinExistence type="predicted"/>
<name>A0A8J7H911_9FIRM</name>
<feature type="transmembrane region" description="Helical" evidence="9">
    <location>
        <begin position="248"/>
        <end position="269"/>
    </location>
</feature>
<evidence type="ECO:0000256" key="5">
    <source>
        <dbReference type="ARBA" id="ARBA00022741"/>
    </source>
</evidence>
<keyword evidence="3" id="KW-1003">Cell membrane</keyword>
<keyword evidence="8 9" id="KW-0472">Membrane</keyword>
<dbReference type="PROSITE" id="PS00211">
    <property type="entry name" value="ABC_TRANSPORTER_1"/>
    <property type="match status" value="1"/>
</dbReference>
<dbReference type="InterPro" id="IPR017871">
    <property type="entry name" value="ABC_transporter-like_CS"/>
</dbReference>
<keyword evidence="5" id="KW-0547">Nucleotide-binding</keyword>
<organism evidence="12 13">
    <name type="scientific">Mobilitalea sibirica</name>
    <dbReference type="NCBI Taxonomy" id="1462919"/>
    <lineage>
        <taxon>Bacteria</taxon>
        <taxon>Bacillati</taxon>
        <taxon>Bacillota</taxon>
        <taxon>Clostridia</taxon>
        <taxon>Lachnospirales</taxon>
        <taxon>Lachnospiraceae</taxon>
        <taxon>Mobilitalea</taxon>
    </lineage>
</organism>
<evidence type="ECO:0000256" key="9">
    <source>
        <dbReference type="SAM" id="Phobius"/>
    </source>
</evidence>
<reference evidence="12" key="1">
    <citation type="submission" date="2020-12" db="EMBL/GenBank/DDBJ databases">
        <title>M. sibirica DSM 26468T genome.</title>
        <authorList>
            <person name="Thieme N."/>
            <person name="Rettenmaier R."/>
            <person name="Zverlov V."/>
            <person name="Liebl W."/>
        </authorList>
    </citation>
    <scope>NUCLEOTIDE SEQUENCE</scope>
    <source>
        <strain evidence="12">DSM 26468</strain>
    </source>
</reference>
<evidence type="ECO:0000256" key="4">
    <source>
        <dbReference type="ARBA" id="ARBA00022692"/>
    </source>
</evidence>
<dbReference type="InterPro" id="IPR003439">
    <property type="entry name" value="ABC_transporter-like_ATP-bd"/>
</dbReference>
<comment type="subcellular location">
    <subcellularLocation>
        <location evidence="1">Cell membrane</location>
        <topology evidence="1">Multi-pass membrane protein</topology>
    </subcellularLocation>
</comment>
<dbReference type="Proteomes" id="UP000623269">
    <property type="component" value="Unassembled WGS sequence"/>
</dbReference>
<dbReference type="GO" id="GO:0016887">
    <property type="term" value="F:ATP hydrolysis activity"/>
    <property type="evidence" value="ECO:0007669"/>
    <property type="project" value="InterPro"/>
</dbReference>
<dbReference type="InterPro" id="IPR011527">
    <property type="entry name" value="ABC1_TM_dom"/>
</dbReference>
<evidence type="ECO:0000256" key="1">
    <source>
        <dbReference type="ARBA" id="ARBA00004651"/>
    </source>
</evidence>
<dbReference type="GO" id="GO:0140359">
    <property type="term" value="F:ABC-type transporter activity"/>
    <property type="evidence" value="ECO:0007669"/>
    <property type="project" value="InterPro"/>
</dbReference>
<dbReference type="CDD" id="cd18778">
    <property type="entry name" value="ABC_6TM_exporter_like"/>
    <property type="match status" value="1"/>
</dbReference>
<dbReference type="SUPFAM" id="SSF52540">
    <property type="entry name" value="P-loop containing nucleoside triphosphate hydrolases"/>
    <property type="match status" value="1"/>
</dbReference>
<dbReference type="InterPro" id="IPR003593">
    <property type="entry name" value="AAA+_ATPase"/>
</dbReference>
<dbReference type="FunFam" id="3.40.50.300:FF:000287">
    <property type="entry name" value="Multidrug ABC transporter ATP-binding protein"/>
    <property type="match status" value="1"/>
</dbReference>
<feature type="transmembrane region" description="Helical" evidence="9">
    <location>
        <begin position="58"/>
        <end position="75"/>
    </location>
</feature>
<keyword evidence="2" id="KW-0813">Transport</keyword>
<dbReference type="EMBL" id="JAEAGR010000014">
    <property type="protein sequence ID" value="MBH1941776.1"/>
    <property type="molecule type" value="Genomic_DNA"/>
</dbReference>